<dbReference type="GO" id="GO:0005634">
    <property type="term" value="C:nucleus"/>
    <property type="evidence" value="ECO:0007669"/>
    <property type="project" value="InterPro"/>
</dbReference>
<evidence type="ECO:0000256" key="2">
    <source>
        <dbReference type="ARBA" id="ARBA00022603"/>
    </source>
</evidence>
<dbReference type="PANTHER" id="PTHR12829">
    <property type="entry name" value="N6-ADENOSINE-METHYLTRANSFERASE"/>
    <property type="match status" value="1"/>
</dbReference>
<keyword evidence="9" id="KW-1185">Reference proteome</keyword>
<accession>A0A8S4B4N1</accession>
<evidence type="ECO:0000256" key="5">
    <source>
        <dbReference type="ARBA" id="ARBA00048957"/>
    </source>
</evidence>
<dbReference type="Proteomes" id="UP000677803">
    <property type="component" value="Unassembled WGS sequence"/>
</dbReference>
<dbReference type="OrthoDB" id="10262526at2759"/>
<evidence type="ECO:0000256" key="3">
    <source>
        <dbReference type="ARBA" id="ARBA00022679"/>
    </source>
</evidence>
<name>A0A8S4B4N1_9TELE</name>
<evidence type="ECO:0000256" key="4">
    <source>
        <dbReference type="ARBA" id="ARBA00022691"/>
    </source>
</evidence>
<evidence type="ECO:0000313" key="9">
    <source>
        <dbReference type="Proteomes" id="UP000677803"/>
    </source>
</evidence>
<reference evidence="8" key="1">
    <citation type="submission" date="2021-05" db="EMBL/GenBank/DDBJ databases">
        <authorList>
            <person name="Tigano A."/>
        </authorList>
    </citation>
    <scope>NUCLEOTIDE SEQUENCE</scope>
</reference>
<feature type="region of interest" description="Disordered" evidence="7">
    <location>
        <begin position="244"/>
        <end position="302"/>
    </location>
</feature>
<dbReference type="EMBL" id="CAJRST010014446">
    <property type="protein sequence ID" value="CAG5929155.1"/>
    <property type="molecule type" value="Genomic_DNA"/>
</dbReference>
<dbReference type="Pfam" id="PF05063">
    <property type="entry name" value="MT-A70"/>
    <property type="match status" value="1"/>
</dbReference>
<evidence type="ECO:0000313" key="8">
    <source>
        <dbReference type="EMBL" id="CAG5929155.1"/>
    </source>
</evidence>
<dbReference type="PROSITE" id="PS51143">
    <property type="entry name" value="MT_A70"/>
    <property type="match status" value="1"/>
</dbReference>
<comment type="similarity">
    <text evidence="6">Belongs to the MT-A70-like family.</text>
</comment>
<dbReference type="InterPro" id="IPR007757">
    <property type="entry name" value="MT-A70-like"/>
</dbReference>
<dbReference type="AlphaFoldDB" id="A0A8S4B4N1"/>
<feature type="compositionally biased region" description="Low complexity" evidence="7">
    <location>
        <begin position="262"/>
        <end position="282"/>
    </location>
</feature>
<dbReference type="GO" id="GO:0001734">
    <property type="term" value="F:mRNA m(6)A methyltransferase activity"/>
    <property type="evidence" value="ECO:0007669"/>
    <property type="project" value="UniProtKB-EC"/>
</dbReference>
<dbReference type="EC" id="2.1.1.348" evidence="1"/>
<dbReference type="SUPFAM" id="SSF53335">
    <property type="entry name" value="S-adenosyl-L-methionine-dependent methyltransferases"/>
    <property type="match status" value="1"/>
</dbReference>
<protein>
    <recommendedName>
        <fullName evidence="1">mRNA m(6)A methyltransferase</fullName>
        <ecNumber evidence="1">2.1.1.348</ecNumber>
    </recommendedName>
</protein>
<dbReference type="GO" id="GO:0001510">
    <property type="term" value="P:RNA methylation"/>
    <property type="evidence" value="ECO:0007669"/>
    <property type="project" value="InterPro"/>
</dbReference>
<feature type="region of interest" description="Disordered" evidence="7">
    <location>
        <begin position="90"/>
        <end position="136"/>
    </location>
</feature>
<feature type="non-terminal residue" evidence="8">
    <location>
        <position position="1"/>
    </location>
</feature>
<organism evidence="8 9">
    <name type="scientific">Menidia menidia</name>
    <name type="common">Atlantic silverside</name>
    <dbReference type="NCBI Taxonomy" id="238744"/>
    <lineage>
        <taxon>Eukaryota</taxon>
        <taxon>Metazoa</taxon>
        <taxon>Chordata</taxon>
        <taxon>Craniata</taxon>
        <taxon>Vertebrata</taxon>
        <taxon>Euteleostomi</taxon>
        <taxon>Actinopterygii</taxon>
        <taxon>Neopterygii</taxon>
        <taxon>Teleostei</taxon>
        <taxon>Neoteleostei</taxon>
        <taxon>Acanthomorphata</taxon>
        <taxon>Ovalentaria</taxon>
        <taxon>Atherinomorphae</taxon>
        <taxon>Atheriniformes</taxon>
        <taxon>Atherinopsidae</taxon>
        <taxon>Menidiinae</taxon>
        <taxon>Menidia</taxon>
    </lineage>
</organism>
<evidence type="ECO:0000256" key="1">
    <source>
        <dbReference type="ARBA" id="ARBA00012160"/>
    </source>
</evidence>
<dbReference type="InterPro" id="IPR025848">
    <property type="entry name" value="MT-A70"/>
</dbReference>
<keyword evidence="3" id="KW-0808">Transferase</keyword>
<dbReference type="PROSITE" id="PS51563">
    <property type="entry name" value="SAM_MTA70L_1"/>
    <property type="match status" value="1"/>
</dbReference>
<comment type="caution">
    <text evidence="8">The sequence shown here is derived from an EMBL/GenBank/DDBJ whole genome shotgun (WGS) entry which is preliminary data.</text>
</comment>
<dbReference type="PANTHER" id="PTHR12829:SF7">
    <property type="entry name" value="N6-ADENOSINE-METHYLTRANSFERASE CATALYTIC SUBUNIT"/>
    <property type="match status" value="1"/>
</dbReference>
<comment type="catalytic activity">
    <reaction evidence="5">
        <text>an adenosine in mRNA + S-adenosyl-L-methionine = an N(6)-methyladenosine in mRNA + S-adenosyl-L-homocysteine + H(+)</text>
        <dbReference type="Rhea" id="RHEA:55584"/>
        <dbReference type="Rhea" id="RHEA-COMP:12414"/>
        <dbReference type="Rhea" id="RHEA-COMP:12417"/>
        <dbReference type="ChEBI" id="CHEBI:15378"/>
        <dbReference type="ChEBI" id="CHEBI:57856"/>
        <dbReference type="ChEBI" id="CHEBI:59789"/>
        <dbReference type="ChEBI" id="CHEBI:74411"/>
        <dbReference type="ChEBI" id="CHEBI:74449"/>
        <dbReference type="EC" id="2.1.1.348"/>
    </reaction>
</comment>
<keyword evidence="4" id="KW-0949">S-adenosyl-L-methionine</keyword>
<dbReference type="InterPro" id="IPR029063">
    <property type="entry name" value="SAM-dependent_MTases_sf"/>
</dbReference>
<gene>
    <name evidence="8" type="ORF">MMEN_LOCUS12788</name>
</gene>
<evidence type="ECO:0000256" key="6">
    <source>
        <dbReference type="PROSITE-ProRule" id="PRU00489"/>
    </source>
</evidence>
<dbReference type="GO" id="GO:0036396">
    <property type="term" value="C:RNA N6-methyladenosine methyltransferase complex"/>
    <property type="evidence" value="ECO:0007669"/>
    <property type="project" value="TreeGrafter"/>
</dbReference>
<proteinExistence type="inferred from homology"/>
<evidence type="ECO:0000256" key="7">
    <source>
        <dbReference type="SAM" id="MobiDB-lite"/>
    </source>
</evidence>
<keyword evidence="2" id="KW-0489">Methyltransferase</keyword>
<sequence>AIFALTRTSVKSQSGTVVSVQLLERPVFAVYRACFAALSAHRAQLRPKNSARCDRRQRLRCRVTRPVMSDTWSNIQAHKKQLDSLRERLQRRRKDPAQLSVADGGGSSEGSVARSDSPAPSAPPGAPEETEKPPDPELEKRLLGYLSDLSLSLPTDSLAIKNELHSSESAVSHASIQSLLLKFSAQELIEVRQPPSSSSSSSSPPTVVVAVDHTKLWAMIGSVGGAQRAGVKRKAEDQALGKMAAGAGFPPSRQSAAPPPLSSISSISSLTPASSCPMAGPSASGGGAEKKSRSSKSQSSHLDMEIENLLNQQSTKEQQSKKVSREILELLNASTAKEQSIVEKFRSRGRAQVQEFCDHGTKEDCVRSGDAPQPCTKLHFRRIINKHTDESLGDCSFLNTCFHMDTCKYVHYEIDSPPEAEGGLLGPPLGPAELGLHAGDADSTVGTLFPSQWICCDIRFLDVSILGKFAVVMADPPWDIHMELPYGTLTDDEMRKLSIPALQEDGFLFLWVTGRAMELGRECLSLWGYERVDEIIWVKTNQLQRIIRTGRTGHWLNHGKEHCLVGFKGNTQGFNRGLDCDVIVAEVRSTSHKPDEIYGMIERLSPGTRKIELFGRPHNVQPNWITLGNQLDGIHLLDPEVVARFKSRYPDGVISKP</sequence>